<dbReference type="EMBL" id="DQWE01000339">
    <property type="protein sequence ID" value="HDI83543.1"/>
    <property type="molecule type" value="Genomic_DNA"/>
</dbReference>
<dbReference type="PANTHER" id="PTHR30409">
    <property type="entry name" value="CARBAMATE KINASE"/>
    <property type="match status" value="1"/>
</dbReference>
<dbReference type="PANTHER" id="PTHR30409:SF1">
    <property type="entry name" value="CARBAMATE KINASE-RELATED"/>
    <property type="match status" value="1"/>
</dbReference>
<dbReference type="NCBIfam" id="TIGR00746">
    <property type="entry name" value="arcC"/>
    <property type="match status" value="1"/>
</dbReference>
<feature type="domain" description="Aspartate/glutamate/uridylate kinase" evidence="6">
    <location>
        <begin position="2"/>
        <end position="293"/>
    </location>
</feature>
<evidence type="ECO:0000256" key="1">
    <source>
        <dbReference type="ARBA" id="ARBA00011066"/>
    </source>
</evidence>
<accession>A0A7C0ZI82</accession>
<evidence type="ECO:0000313" key="7">
    <source>
        <dbReference type="EMBL" id="HDI83543.1"/>
    </source>
</evidence>
<dbReference type="Proteomes" id="UP000885847">
    <property type="component" value="Unassembled WGS sequence"/>
</dbReference>
<comment type="caution">
    <text evidence="7">The sequence shown here is derived from an EMBL/GenBank/DDBJ whole genome shotgun (WGS) entry which is preliminary data.</text>
</comment>
<dbReference type="Gene3D" id="3.40.1160.10">
    <property type="entry name" value="Acetylglutamate kinase-like"/>
    <property type="match status" value="1"/>
</dbReference>
<evidence type="ECO:0000256" key="5">
    <source>
        <dbReference type="PIRNR" id="PIRNR000723"/>
    </source>
</evidence>
<proteinExistence type="inferred from homology"/>
<reference evidence="7" key="1">
    <citation type="journal article" date="2020" name="mSystems">
        <title>Genome- and Community-Level Interaction Insights into Carbon Utilization and Element Cycling Functions of Hydrothermarchaeota in Hydrothermal Sediment.</title>
        <authorList>
            <person name="Zhou Z."/>
            <person name="Liu Y."/>
            <person name="Xu W."/>
            <person name="Pan J."/>
            <person name="Luo Z.H."/>
            <person name="Li M."/>
        </authorList>
    </citation>
    <scope>NUCLEOTIDE SEQUENCE [LARGE SCALE GENOMIC DNA]</scope>
    <source>
        <strain evidence="7">HyVt-102</strain>
    </source>
</reference>
<dbReference type="Pfam" id="PF00696">
    <property type="entry name" value="AA_kinase"/>
    <property type="match status" value="1"/>
</dbReference>
<dbReference type="GO" id="GO:0019546">
    <property type="term" value="P:L-arginine deiminase pathway"/>
    <property type="evidence" value="ECO:0007669"/>
    <property type="project" value="TreeGrafter"/>
</dbReference>
<evidence type="ECO:0000256" key="4">
    <source>
        <dbReference type="NCBIfam" id="TIGR00746"/>
    </source>
</evidence>
<name>A0A7C0ZI82_UNCW3</name>
<dbReference type="GO" id="GO:0008804">
    <property type="term" value="F:carbamate kinase activity"/>
    <property type="evidence" value="ECO:0007669"/>
    <property type="project" value="UniProtKB-UniRule"/>
</dbReference>
<keyword evidence="2 5" id="KW-0808">Transferase</keyword>
<organism evidence="7">
    <name type="scientific">candidate division WOR-3 bacterium</name>
    <dbReference type="NCBI Taxonomy" id="2052148"/>
    <lineage>
        <taxon>Bacteria</taxon>
        <taxon>Bacteria division WOR-3</taxon>
    </lineage>
</organism>
<comment type="similarity">
    <text evidence="1 5">Belongs to the carbamate kinase family.</text>
</comment>
<dbReference type="GO" id="GO:0005829">
    <property type="term" value="C:cytosol"/>
    <property type="evidence" value="ECO:0007669"/>
    <property type="project" value="TreeGrafter"/>
</dbReference>
<dbReference type="AlphaFoldDB" id="A0A7C0ZI82"/>
<dbReference type="InterPro" id="IPR001048">
    <property type="entry name" value="Asp/Glu/Uridylate_kinase"/>
</dbReference>
<evidence type="ECO:0000256" key="2">
    <source>
        <dbReference type="ARBA" id="ARBA00022679"/>
    </source>
</evidence>
<keyword evidence="3 5" id="KW-0418">Kinase</keyword>
<dbReference type="InterPro" id="IPR003964">
    <property type="entry name" value="Carb_kinase"/>
</dbReference>
<sequence>MKKAVIALGGNAILPKGSSGDIHEQFANTRKSVKSILHFLNQGYRIAITHGNGPQAGNELVRNECARDIVPELPLGVIVAATEGWMGYMIEQSLQNALIKNGINREVVTIPTQIIVDKDDPAWNNPTKPIGRFMTEEEARVLMERGIPVIEDAGRGWRRVVPSPDPKEIVEKNVIKELVESGHIVIAAGGGGMPVYIEEDGTFEGLDGVIDKDLASAVLARDIEADILVILTAVPCVYLNFGKPDQKPLRELKLAEARRLLAAGEFPKGSMGPKIEAACRFIEYGGKEVLITSLDTVDTALAGNEGTRITE</sequence>
<dbReference type="FunFam" id="3.40.1160.10:FF:000007">
    <property type="entry name" value="Carbamate kinase"/>
    <property type="match status" value="1"/>
</dbReference>
<dbReference type="PIRSF" id="PIRSF000723">
    <property type="entry name" value="Carbamate_kin"/>
    <property type="match status" value="1"/>
</dbReference>
<protein>
    <recommendedName>
        <fullName evidence="4 5">Carbamate kinase</fullName>
    </recommendedName>
</protein>
<evidence type="ECO:0000256" key="3">
    <source>
        <dbReference type="ARBA" id="ARBA00022777"/>
    </source>
</evidence>
<evidence type="ECO:0000259" key="6">
    <source>
        <dbReference type="Pfam" id="PF00696"/>
    </source>
</evidence>
<dbReference type="NCBIfam" id="NF009007">
    <property type="entry name" value="PRK12352.1"/>
    <property type="match status" value="1"/>
</dbReference>
<dbReference type="CDD" id="cd04235">
    <property type="entry name" value="AAK_CK"/>
    <property type="match status" value="1"/>
</dbReference>
<gene>
    <name evidence="7" type="primary">arcC</name>
    <name evidence="7" type="ORF">ENF18_07130</name>
</gene>
<dbReference type="InterPro" id="IPR036393">
    <property type="entry name" value="AceGlu_kinase-like_sf"/>
</dbReference>
<dbReference type="SUPFAM" id="SSF53633">
    <property type="entry name" value="Carbamate kinase-like"/>
    <property type="match status" value="1"/>
</dbReference>
<dbReference type="PRINTS" id="PR01469">
    <property type="entry name" value="CARBMTKINASE"/>
</dbReference>